<feature type="region of interest" description="Disordered" evidence="1">
    <location>
        <begin position="1"/>
        <end position="38"/>
    </location>
</feature>
<comment type="caution">
    <text evidence="3">The sequence shown here is derived from an EMBL/GenBank/DDBJ whole genome shotgun (WGS) entry which is preliminary data.</text>
</comment>
<dbReference type="EC" id="3.1.-.-" evidence="3"/>
<dbReference type="CDD" id="cd06141">
    <property type="entry name" value="WRN_exo"/>
    <property type="match status" value="1"/>
</dbReference>
<dbReference type="GO" id="GO:0004527">
    <property type="term" value="F:exonuclease activity"/>
    <property type="evidence" value="ECO:0007669"/>
    <property type="project" value="UniProtKB-KW"/>
</dbReference>
<protein>
    <submittedName>
        <fullName evidence="3">3'-5' exonuclease</fullName>
        <ecNumber evidence="3">3.1.-.-</ecNumber>
    </submittedName>
</protein>
<dbReference type="RefSeq" id="WP_377094291.1">
    <property type="nucleotide sequence ID" value="NZ_JBHSJM010000001.1"/>
</dbReference>
<keyword evidence="3" id="KW-0269">Exonuclease</keyword>
<reference evidence="4" key="1">
    <citation type="journal article" date="2019" name="Int. J. Syst. Evol. Microbiol.">
        <title>The Global Catalogue of Microorganisms (GCM) 10K type strain sequencing project: providing services to taxonomists for standard genome sequencing and annotation.</title>
        <authorList>
            <consortium name="The Broad Institute Genomics Platform"/>
            <consortium name="The Broad Institute Genome Sequencing Center for Infectious Disease"/>
            <person name="Wu L."/>
            <person name="Ma J."/>
        </authorList>
    </citation>
    <scope>NUCLEOTIDE SEQUENCE [LARGE SCALE GENOMIC DNA]</scope>
    <source>
        <strain evidence="4">JCM 16545</strain>
    </source>
</reference>
<dbReference type="InterPro" id="IPR012337">
    <property type="entry name" value="RNaseH-like_sf"/>
</dbReference>
<dbReference type="InterPro" id="IPR052408">
    <property type="entry name" value="Exonuclease_MUT-7-like"/>
</dbReference>
<evidence type="ECO:0000256" key="1">
    <source>
        <dbReference type="SAM" id="MobiDB-lite"/>
    </source>
</evidence>
<dbReference type="Pfam" id="PF01612">
    <property type="entry name" value="DNA_pol_A_exo1"/>
    <property type="match status" value="1"/>
</dbReference>
<evidence type="ECO:0000313" key="3">
    <source>
        <dbReference type="EMBL" id="MFD2275762.1"/>
    </source>
</evidence>
<dbReference type="Proteomes" id="UP001597297">
    <property type="component" value="Unassembled WGS sequence"/>
</dbReference>
<sequence length="221" mass="24187">MSNPNPSSSRPNTSPNSTPKKQRLTAPSKAETSLLPTFPGLSENQIHVPVSQQECQAAVDAITAAGVTGFDTEAKPTFRRGEKSSGPHVVQFALTDCAYLFQLHRPCCEKAAAKLIASEQLLKVGFGLKNDHTQIRSRFGIELKHVLDLDQVYRQIGYGRNIGVRGAIGVQLKQCFKKSKTITMSNWAENTLTPRQLVYAANDAYAALKIMESLQSEGLLE</sequence>
<keyword evidence="3" id="KW-0540">Nuclease</keyword>
<dbReference type="InterPro" id="IPR002562">
    <property type="entry name" value="3'-5'_exonuclease_dom"/>
</dbReference>
<evidence type="ECO:0000259" key="2">
    <source>
        <dbReference type="SMART" id="SM00474"/>
    </source>
</evidence>
<name>A0ABW5DZK0_9BACT</name>
<keyword evidence="4" id="KW-1185">Reference proteome</keyword>
<dbReference type="SMART" id="SM00474">
    <property type="entry name" value="35EXOc"/>
    <property type="match status" value="1"/>
</dbReference>
<proteinExistence type="predicted"/>
<organism evidence="3 4">
    <name type="scientific">Rubritalea spongiae</name>
    <dbReference type="NCBI Taxonomy" id="430797"/>
    <lineage>
        <taxon>Bacteria</taxon>
        <taxon>Pseudomonadati</taxon>
        <taxon>Verrucomicrobiota</taxon>
        <taxon>Verrucomicrobiia</taxon>
        <taxon>Verrucomicrobiales</taxon>
        <taxon>Rubritaleaceae</taxon>
        <taxon>Rubritalea</taxon>
    </lineage>
</organism>
<dbReference type="PANTHER" id="PTHR47765">
    <property type="entry name" value="3'-5' EXONUCLEASE DOMAIN-CONTAINING PROTEIN"/>
    <property type="match status" value="1"/>
</dbReference>
<feature type="compositionally biased region" description="Low complexity" evidence="1">
    <location>
        <begin position="1"/>
        <end position="19"/>
    </location>
</feature>
<evidence type="ECO:0000313" key="4">
    <source>
        <dbReference type="Proteomes" id="UP001597297"/>
    </source>
</evidence>
<dbReference type="SUPFAM" id="SSF53098">
    <property type="entry name" value="Ribonuclease H-like"/>
    <property type="match status" value="1"/>
</dbReference>
<dbReference type="PANTHER" id="PTHR47765:SF2">
    <property type="entry name" value="EXONUCLEASE MUT-7 HOMOLOG"/>
    <property type="match status" value="1"/>
</dbReference>
<accession>A0ABW5DZK0</accession>
<dbReference type="Gene3D" id="3.30.420.10">
    <property type="entry name" value="Ribonuclease H-like superfamily/Ribonuclease H"/>
    <property type="match status" value="1"/>
</dbReference>
<dbReference type="EMBL" id="JBHUJC010000012">
    <property type="protein sequence ID" value="MFD2275762.1"/>
    <property type="molecule type" value="Genomic_DNA"/>
</dbReference>
<dbReference type="InterPro" id="IPR036397">
    <property type="entry name" value="RNaseH_sf"/>
</dbReference>
<keyword evidence="3" id="KW-0378">Hydrolase</keyword>
<feature type="domain" description="3'-5' exonuclease" evidence="2">
    <location>
        <begin position="46"/>
        <end position="219"/>
    </location>
</feature>
<gene>
    <name evidence="3" type="ORF">ACFSQZ_04705</name>
</gene>